<comment type="caution">
    <text evidence="2">The sequence shown here is derived from an EMBL/GenBank/DDBJ whole genome shotgun (WGS) entry which is preliminary data.</text>
</comment>
<proteinExistence type="predicted"/>
<keyword evidence="3" id="KW-1185">Reference proteome</keyword>
<dbReference type="Proteomes" id="UP000726737">
    <property type="component" value="Unassembled WGS sequence"/>
</dbReference>
<gene>
    <name evidence="2" type="ORF">BG011_006475</name>
</gene>
<feature type="region of interest" description="Disordered" evidence="1">
    <location>
        <begin position="180"/>
        <end position="236"/>
    </location>
</feature>
<dbReference type="AlphaFoldDB" id="A0A9P6U8Z4"/>
<evidence type="ECO:0000313" key="3">
    <source>
        <dbReference type="Proteomes" id="UP000726737"/>
    </source>
</evidence>
<evidence type="ECO:0000313" key="2">
    <source>
        <dbReference type="EMBL" id="KAG0264629.1"/>
    </source>
</evidence>
<name>A0A9P6U8Z4_9FUNG</name>
<reference evidence="2" key="1">
    <citation type="journal article" date="2020" name="Fungal Divers.">
        <title>Resolving the Mortierellaceae phylogeny through synthesis of multi-gene phylogenetics and phylogenomics.</title>
        <authorList>
            <person name="Vandepol N."/>
            <person name="Liber J."/>
            <person name="Desiro A."/>
            <person name="Na H."/>
            <person name="Kennedy M."/>
            <person name="Barry K."/>
            <person name="Grigoriev I.V."/>
            <person name="Miller A.N."/>
            <person name="O'Donnell K."/>
            <person name="Stajich J.E."/>
            <person name="Bonito G."/>
        </authorList>
    </citation>
    <scope>NUCLEOTIDE SEQUENCE</scope>
    <source>
        <strain evidence="2">KOD948</strain>
    </source>
</reference>
<dbReference type="EMBL" id="JAAAJA010000047">
    <property type="protein sequence ID" value="KAG0264629.1"/>
    <property type="molecule type" value="Genomic_DNA"/>
</dbReference>
<sequence>MEDIVVSQPKRLTDTQMSTLVSLWRLSHYKQAPCSSWSILYSQQRRPKRRSRSPMICFDTATYELLKKQQEEELMKKQIHRHQIWQHVQDRLAEQNKILEQEMPQSKKSKKQQLKAEVAMDGISTTTSGSSTTASPKRSIRWGLQNNMTKRFDKTVPLTLVPVPAIDKRPTKSALKVRTTHTIQNHHHHSKTSIMSSKTKTTTTTTTRASSSTTTTTASGNTKNDTNAGAASDAGHSVSARMHAMDFF</sequence>
<protein>
    <submittedName>
        <fullName evidence="2">Uncharacterized protein</fullName>
    </submittedName>
</protein>
<accession>A0A9P6U8Z4</accession>
<evidence type="ECO:0000256" key="1">
    <source>
        <dbReference type="SAM" id="MobiDB-lite"/>
    </source>
</evidence>
<feature type="compositionally biased region" description="Low complexity" evidence="1">
    <location>
        <begin position="192"/>
        <end position="223"/>
    </location>
</feature>
<organism evidence="2 3">
    <name type="scientific">Mortierella polycephala</name>
    <dbReference type="NCBI Taxonomy" id="41804"/>
    <lineage>
        <taxon>Eukaryota</taxon>
        <taxon>Fungi</taxon>
        <taxon>Fungi incertae sedis</taxon>
        <taxon>Mucoromycota</taxon>
        <taxon>Mortierellomycotina</taxon>
        <taxon>Mortierellomycetes</taxon>
        <taxon>Mortierellales</taxon>
        <taxon>Mortierellaceae</taxon>
        <taxon>Mortierella</taxon>
    </lineage>
</organism>
<dbReference type="OrthoDB" id="2422730at2759"/>